<sequence length="50" mass="6054">MKAVVMYVRFGSVEDLEDHTCKQKAVDWKQMWEDYLKVTRTLRYSGARRK</sequence>
<dbReference type="EMBL" id="CACRUH010000090">
    <property type="protein sequence ID" value="VYU83299.1"/>
    <property type="molecule type" value="Genomic_DNA"/>
</dbReference>
<protein>
    <recommendedName>
        <fullName evidence="2">Resolvase/invertase-type recombinase catalytic domain-containing protein</fullName>
    </recommendedName>
</protein>
<reference evidence="1" key="1">
    <citation type="submission" date="2019-11" db="EMBL/GenBank/DDBJ databases">
        <authorList>
            <person name="Feng L."/>
        </authorList>
    </citation>
    <scope>NUCLEOTIDE SEQUENCE</scope>
    <source>
        <strain evidence="1">ChathewayiLFYP18</strain>
    </source>
</reference>
<name>A0A6N3I6E9_9FIRM</name>
<evidence type="ECO:0008006" key="2">
    <source>
        <dbReference type="Google" id="ProtNLM"/>
    </source>
</evidence>
<dbReference type="AlphaFoldDB" id="A0A6N3I6E9"/>
<accession>A0A6N3I6E9</accession>
<dbReference type="RefSeq" id="WP_320952285.1">
    <property type="nucleotide sequence ID" value="NZ_CACRUH010000090.1"/>
</dbReference>
<evidence type="ECO:0000313" key="1">
    <source>
        <dbReference type="EMBL" id="VYU83299.1"/>
    </source>
</evidence>
<proteinExistence type="predicted"/>
<organism evidence="1">
    <name type="scientific">Hungatella hathewayi</name>
    <dbReference type="NCBI Taxonomy" id="154046"/>
    <lineage>
        <taxon>Bacteria</taxon>
        <taxon>Bacillati</taxon>
        <taxon>Bacillota</taxon>
        <taxon>Clostridia</taxon>
        <taxon>Lachnospirales</taxon>
        <taxon>Lachnospiraceae</taxon>
        <taxon>Hungatella</taxon>
    </lineage>
</organism>
<gene>
    <name evidence="1" type="ORF">CHLFYP18_04073</name>
</gene>